<evidence type="ECO:0000259" key="2">
    <source>
        <dbReference type="Pfam" id="PF07811"/>
    </source>
</evidence>
<keyword evidence="1" id="KW-0812">Transmembrane</keyword>
<feature type="domain" description="TadE-like" evidence="2">
    <location>
        <begin position="8"/>
        <end position="50"/>
    </location>
</feature>
<keyword evidence="4" id="KW-1185">Reference proteome</keyword>
<name>A0A5M8Q8C6_9MICO</name>
<evidence type="ECO:0000313" key="4">
    <source>
        <dbReference type="Proteomes" id="UP000323221"/>
    </source>
</evidence>
<comment type="caution">
    <text evidence="3">The sequence shown here is derived from an EMBL/GenBank/DDBJ whole genome shotgun (WGS) entry which is preliminary data.</text>
</comment>
<dbReference type="RefSeq" id="WP_146357227.1">
    <property type="nucleotide sequence ID" value="NZ_VOIR01000015.1"/>
</dbReference>
<keyword evidence="1" id="KW-1133">Transmembrane helix</keyword>
<proteinExistence type="predicted"/>
<organism evidence="3 4">
    <name type="scientific">Agrococcus sediminis</name>
    <dbReference type="NCBI Taxonomy" id="2599924"/>
    <lineage>
        <taxon>Bacteria</taxon>
        <taxon>Bacillati</taxon>
        <taxon>Actinomycetota</taxon>
        <taxon>Actinomycetes</taxon>
        <taxon>Micrococcales</taxon>
        <taxon>Microbacteriaceae</taxon>
        <taxon>Agrococcus</taxon>
    </lineage>
</organism>
<feature type="transmembrane region" description="Helical" evidence="1">
    <location>
        <begin position="12"/>
        <end position="33"/>
    </location>
</feature>
<sequence>MPGIRDRGAAAVEFALVLPLLALLTFGIIGFGYTFHVQTTIDNAARDGVRIFALTDGSTAPADARAATRAAAAPTLALTDAQIAVGPAGCPAGETARVTVTLADFEPLGGFFGTLTLTGTGSMRCNG</sequence>
<protein>
    <submittedName>
        <fullName evidence="3">Pilus assembly protein</fullName>
    </submittedName>
</protein>
<evidence type="ECO:0000256" key="1">
    <source>
        <dbReference type="SAM" id="Phobius"/>
    </source>
</evidence>
<dbReference type="Proteomes" id="UP000323221">
    <property type="component" value="Unassembled WGS sequence"/>
</dbReference>
<dbReference type="OrthoDB" id="5190946at2"/>
<gene>
    <name evidence="3" type="ORF">FQ330_10045</name>
</gene>
<accession>A0A5M8Q8C6</accession>
<dbReference type="Pfam" id="PF07811">
    <property type="entry name" value="TadE"/>
    <property type="match status" value="1"/>
</dbReference>
<dbReference type="EMBL" id="VOIR01000015">
    <property type="protein sequence ID" value="KAA6432109.1"/>
    <property type="molecule type" value="Genomic_DNA"/>
</dbReference>
<dbReference type="AlphaFoldDB" id="A0A5M8Q8C6"/>
<evidence type="ECO:0000313" key="3">
    <source>
        <dbReference type="EMBL" id="KAA6432109.1"/>
    </source>
</evidence>
<dbReference type="InterPro" id="IPR012495">
    <property type="entry name" value="TadE-like_dom"/>
</dbReference>
<reference evidence="3 4" key="1">
    <citation type="submission" date="2019-08" db="EMBL/GenBank/DDBJ databases">
        <title>Agrococcus lahaulensis sp. nov., isolated from a cold desert of the Indian Himalayas.</title>
        <authorList>
            <person name="Qu J.H."/>
        </authorList>
    </citation>
    <scope>NUCLEOTIDE SEQUENCE [LARGE SCALE GENOMIC DNA]</scope>
    <source>
        <strain evidence="3 4">NS18</strain>
    </source>
</reference>
<keyword evidence="1" id="KW-0472">Membrane</keyword>